<organism evidence="2 3">
    <name type="scientific">Folsomia candida</name>
    <name type="common">Springtail</name>
    <dbReference type="NCBI Taxonomy" id="158441"/>
    <lineage>
        <taxon>Eukaryota</taxon>
        <taxon>Metazoa</taxon>
        <taxon>Ecdysozoa</taxon>
        <taxon>Arthropoda</taxon>
        <taxon>Hexapoda</taxon>
        <taxon>Collembola</taxon>
        <taxon>Entomobryomorpha</taxon>
        <taxon>Isotomoidea</taxon>
        <taxon>Isotomidae</taxon>
        <taxon>Proisotominae</taxon>
        <taxon>Folsomia</taxon>
    </lineage>
</organism>
<dbReference type="EMBL" id="LNIX01000034">
    <property type="protein sequence ID" value="OXA40340.1"/>
    <property type="molecule type" value="Genomic_DNA"/>
</dbReference>
<reference evidence="2 3" key="1">
    <citation type="submission" date="2015-12" db="EMBL/GenBank/DDBJ databases">
        <title>The genome of Folsomia candida.</title>
        <authorList>
            <person name="Faddeeva A."/>
            <person name="Derks M.F."/>
            <person name="Anvar Y."/>
            <person name="Smit S."/>
            <person name="Van Straalen N."/>
            <person name="Roelofs D."/>
        </authorList>
    </citation>
    <scope>NUCLEOTIDE SEQUENCE [LARGE SCALE GENOMIC DNA]</scope>
    <source>
        <strain evidence="2 3">VU population</strain>
        <tissue evidence="2">Whole body</tissue>
    </source>
</reference>
<comment type="caution">
    <text evidence="2">The sequence shown here is derived from an EMBL/GenBank/DDBJ whole genome shotgun (WGS) entry which is preliminary data.</text>
</comment>
<feature type="non-terminal residue" evidence="2">
    <location>
        <position position="1"/>
    </location>
</feature>
<feature type="transmembrane region" description="Helical" evidence="1">
    <location>
        <begin position="199"/>
        <end position="217"/>
    </location>
</feature>
<protein>
    <submittedName>
        <fullName evidence="2">Uncharacterized protein</fullName>
    </submittedName>
</protein>
<accession>A0A226D5J5</accession>
<evidence type="ECO:0000313" key="3">
    <source>
        <dbReference type="Proteomes" id="UP000198287"/>
    </source>
</evidence>
<evidence type="ECO:0000313" key="2">
    <source>
        <dbReference type="EMBL" id="OXA40340.1"/>
    </source>
</evidence>
<proteinExistence type="predicted"/>
<feature type="transmembrane region" description="Helical" evidence="1">
    <location>
        <begin position="91"/>
        <end position="114"/>
    </location>
</feature>
<keyword evidence="1" id="KW-1133">Transmembrane helix</keyword>
<feature type="transmembrane region" description="Helical" evidence="1">
    <location>
        <begin position="51"/>
        <end position="70"/>
    </location>
</feature>
<feature type="transmembrane region" description="Helical" evidence="1">
    <location>
        <begin position="281"/>
        <end position="302"/>
    </location>
</feature>
<gene>
    <name evidence="2" type="ORF">Fcan01_24902</name>
</gene>
<name>A0A226D5J5_FOLCA</name>
<dbReference type="Proteomes" id="UP000198287">
    <property type="component" value="Unassembled WGS sequence"/>
</dbReference>
<evidence type="ECO:0000256" key="1">
    <source>
        <dbReference type="SAM" id="Phobius"/>
    </source>
</evidence>
<keyword evidence="1" id="KW-0472">Membrane</keyword>
<feature type="transmembrane region" description="Helical" evidence="1">
    <location>
        <begin position="314"/>
        <end position="338"/>
    </location>
</feature>
<feature type="transmembrane region" description="Helical" evidence="1">
    <location>
        <begin position="223"/>
        <end position="245"/>
    </location>
</feature>
<dbReference type="AlphaFoldDB" id="A0A226D5J5"/>
<keyword evidence="1" id="KW-0812">Transmembrane</keyword>
<keyword evidence="3" id="KW-1185">Reference proteome</keyword>
<sequence>TSLKMAPPYVVSSFREHTSKLGFFSECPIQWDKKRECLRYKSPKGNVKVKIWHLNMFISVDSITAGAFVYDIFQIVRATPEEPYMPLPIKLILALLGVLSYYVVVIHVMVTLYGKDAVNGWNEMVKLEGQVVGRMGHVGGGVTSMPHESHATLPATLIFLVRSFSIYRFVILPSEFFMKFDAFYFPLRDLKETYQLTQSTILILNVLRFTILIVNVFEICRALSLVILLFISAINLVRSIFSVLLHESERCFVSMARINGGITTHLTAQLAMKAFAPFQELGSFFLILMGLVVFLVSNFVTIKLFDSLPIPVYAFFPSVSVVVALVINLTLPLAHGLLDVSTELKRRYGALMVGESNQFELKCERRRLKGMRPFCLWAGIGGSKMFRLNKETKMQYFEQVVTGTVTMLLSTDDGFLE</sequence>